<reference evidence="3 4" key="1">
    <citation type="journal article" date="2017" name="Mycologia">
        <title>Bifiguratus adelaidae, gen. et sp. nov., a new member of Mucoromycotina in endophytic and soil-dwelling habitats.</title>
        <authorList>
            <person name="Torres-Cruz T.J."/>
            <person name="Billingsley Tobias T.L."/>
            <person name="Almatruk M."/>
            <person name="Hesse C."/>
            <person name="Kuske C.R."/>
            <person name="Desiro A."/>
            <person name="Benucci G.M."/>
            <person name="Bonito G."/>
            <person name="Stajich J.E."/>
            <person name="Dunlap C."/>
            <person name="Arnold A.E."/>
            <person name="Porras-Alfaro A."/>
        </authorList>
    </citation>
    <scope>NUCLEOTIDE SEQUENCE [LARGE SCALE GENOMIC DNA]</scope>
    <source>
        <strain evidence="3 4">AZ0501</strain>
    </source>
</reference>
<dbReference type="OrthoDB" id="273345at2759"/>
<keyword evidence="4" id="KW-1185">Reference proteome</keyword>
<dbReference type="InterPro" id="IPR019446">
    <property type="entry name" value="BMT5-like"/>
</dbReference>
<evidence type="ECO:0000313" key="3">
    <source>
        <dbReference type="EMBL" id="OZJ02016.1"/>
    </source>
</evidence>
<protein>
    <recommendedName>
        <fullName evidence="2">25S rRNA (uridine-N(3))-methyltransferase BMT5-like domain-containing protein</fullName>
    </recommendedName>
</protein>
<dbReference type="GO" id="GO:0005737">
    <property type="term" value="C:cytoplasm"/>
    <property type="evidence" value="ECO:0007669"/>
    <property type="project" value="TreeGrafter"/>
</dbReference>
<dbReference type="Proteomes" id="UP000242875">
    <property type="component" value="Unassembled WGS sequence"/>
</dbReference>
<evidence type="ECO:0000313" key="4">
    <source>
        <dbReference type="Proteomes" id="UP000242875"/>
    </source>
</evidence>
<evidence type="ECO:0000259" key="2">
    <source>
        <dbReference type="Pfam" id="PF10354"/>
    </source>
</evidence>
<dbReference type="InterPro" id="IPR005197">
    <property type="entry name" value="Glyco_hydro_71"/>
</dbReference>
<feature type="region of interest" description="Disordered" evidence="1">
    <location>
        <begin position="1"/>
        <end position="67"/>
    </location>
</feature>
<comment type="caution">
    <text evidence="3">The sequence shown here is derived from an EMBL/GenBank/DDBJ whole genome shotgun (WGS) entry which is preliminary data.</text>
</comment>
<organism evidence="3 4">
    <name type="scientific">Bifiguratus adelaidae</name>
    <dbReference type="NCBI Taxonomy" id="1938954"/>
    <lineage>
        <taxon>Eukaryota</taxon>
        <taxon>Fungi</taxon>
        <taxon>Fungi incertae sedis</taxon>
        <taxon>Mucoromycota</taxon>
        <taxon>Mucoromycotina</taxon>
        <taxon>Endogonomycetes</taxon>
        <taxon>Endogonales</taxon>
        <taxon>Endogonales incertae sedis</taxon>
        <taxon>Bifiguratus</taxon>
    </lineage>
</organism>
<feature type="compositionally biased region" description="Polar residues" evidence="1">
    <location>
        <begin position="21"/>
        <end position="41"/>
    </location>
</feature>
<name>A0A261XUH8_9FUNG</name>
<dbReference type="CDD" id="cd11577">
    <property type="entry name" value="GH71"/>
    <property type="match status" value="2"/>
</dbReference>
<dbReference type="Gene3D" id="3.20.20.80">
    <property type="entry name" value="Glycosidases"/>
    <property type="match status" value="2"/>
</dbReference>
<evidence type="ECO:0000256" key="1">
    <source>
        <dbReference type="SAM" id="MobiDB-lite"/>
    </source>
</evidence>
<dbReference type="GO" id="GO:0070042">
    <property type="term" value="F:rRNA (uridine-N3-)-methyltransferase activity"/>
    <property type="evidence" value="ECO:0007669"/>
    <property type="project" value="InterPro"/>
</dbReference>
<dbReference type="EMBL" id="MVBO01000203">
    <property type="protein sequence ID" value="OZJ02016.1"/>
    <property type="molecule type" value="Genomic_DNA"/>
</dbReference>
<dbReference type="PANTHER" id="PTHR11538">
    <property type="entry name" value="PHENYLALANYL-TRNA SYNTHETASE"/>
    <property type="match status" value="1"/>
</dbReference>
<gene>
    <name evidence="3" type="ORF">BZG36_05201</name>
</gene>
<dbReference type="PANTHER" id="PTHR11538:SF26">
    <property type="entry name" value="FERREDOXIN-FOLD ANTICODON-BINDING DOMAIN-CONTAINING PROTEIN 1"/>
    <property type="match status" value="1"/>
</dbReference>
<accession>A0A261XUH8</accession>
<dbReference type="Pfam" id="PF03659">
    <property type="entry name" value="Glyco_hydro_71"/>
    <property type="match status" value="2"/>
</dbReference>
<proteinExistence type="predicted"/>
<sequence>MSQDFSDDDPMDDLQDMDTPSIDTSLTRPMTAQHLSPNTPTAEDMPTLGGNPVKDGFGTTVPGNKDRDGRYAKQHLEKMVHQQYFKVGRLVPTDEYIVVVDARIMQNTTFVFAEREDIGQDLSRYSSFRIAAQDLDEALCLTVIVGNRSFLEFEGEPVDGVWLIFTAAALAGCVSSAPKPSVPAKYVFAHIVVGDTFAHTQSTWQDDITLAHEVGIDAFVLNIATPDSNTAPQVANAFAAAKALNNGLKLFFSFDYLGGGQPWPATGNNSVVSYLTQYKDSGVYFYYEGQPFASTFEGTSNINDWAPGGPIRSSVGDVYFVPDWTSLGPSGVASHSANIQGAFSWDMWPVGANDMTDAPDMAWVSALGSNKTYMMGVSPCFFHSTTGGTDWVWRGDDLWPERWQQVLVTWNDFGEASYIGPIHTNNEIPAGSTEYVMNMPHDGWREFLPYYIAMYKQKNFAISHDQMQYWYRTAPAAGGSTCGVIGNNPSYQTAMSPNSIVQDKVFFSALLKSAATVKVQIGNYPPVLYNGVRGINHWSQPFNNQTGPVTFSVIRNGHKKYKEDALSNVRLREMVEPREAEKAVVTNAAALAQGVSAGYVFAHVVVGNTAAHTQSTWQNDITLAHNAGIDAFALNIATPDSNTAPQVANAFAAAKALNNGFKLFFSFDYLGGGQPWPATGSNSVVSYLTQYKNSGVYFYYNGLPFASTFEGTNNINDWAPGGPIRSGAGDVYFVPDWTSLGPSGVASHSANIQGAFSWDMWPAGANDMTTTPDQQWVSALAGKSYMMGVSPWFFHSASGGTDWVWRGDDLWAQRWQQVLQINPAFVEIVTWNDFAESHYIGPVYTTSEIAAGSSTYVNNMPHESWRDFLPYYIAMYKKSTFNISRDQMQYWYRTAPAAGGSTCGVVGNNPGWQTTMSPNSIVQDKVFFSALLMSPATVTVQIGNYAAVSYNGVQGINHWSQPFNGQTGSVKFSVVRNGATVKSGTGVAITASTTLSNGCTNYNAQSGLRSPPDSNAYKILHVVSFHGKDYSQKSYINQTRLLTDPKLLYRAAGLAPFSFLAMGKLKSSLVRLLDSTQKQKKAKRSENGVKKTAAATLKPAKVPVPFRPSNTCLLIGEGNFSFARSLLANVLQSPSSFIATCFDSEQVLYTKYEEAKENVEWLRQHEGEVLFEVDGTMLEKVKAIKSKRFERIVFQFPHAGAGIKDQTRNINTNRTLLHDFFVSATPFLTSRSRFNDETDGEIHVTIKSGEPYSLWEIKSLAKATGELAIKATIPFHVESYPGYAHRRTLGFKEGLSKESNEEIMHKSPKTYIFVRKEVMEGELEKIALLLVDPLNDYISPNGKMWPQFKAIAEEVKMLSNLKKLLEALVYPRILVGMRPDDRQASLGTTTTMIKDATASKERYGAAVNVCWKIYAHAVMSTAEWIAALNPITRALQYRAI</sequence>
<feature type="domain" description="25S rRNA (uridine-N(3))-methyltransferase BMT5-like" evidence="2">
    <location>
        <begin position="1113"/>
        <end position="1287"/>
    </location>
</feature>
<dbReference type="GO" id="GO:0051118">
    <property type="term" value="F:glucan endo-1,3-alpha-glucosidase activity"/>
    <property type="evidence" value="ECO:0007669"/>
    <property type="project" value="InterPro"/>
</dbReference>
<dbReference type="Pfam" id="PF10354">
    <property type="entry name" value="BMT5-like"/>
    <property type="match status" value="1"/>
</dbReference>
<feature type="compositionally biased region" description="Acidic residues" evidence="1">
    <location>
        <begin position="1"/>
        <end position="16"/>
    </location>
</feature>
<dbReference type="GO" id="GO:0070475">
    <property type="term" value="P:rRNA base methylation"/>
    <property type="evidence" value="ECO:0007669"/>
    <property type="project" value="InterPro"/>
</dbReference>